<dbReference type="SUPFAM" id="SSF55331">
    <property type="entry name" value="Tautomerase/MIF"/>
    <property type="match status" value="1"/>
</dbReference>
<dbReference type="InterPro" id="IPR014347">
    <property type="entry name" value="Tautomerase/MIF_sf"/>
</dbReference>
<evidence type="ECO:0000313" key="1">
    <source>
        <dbReference type="EMBL" id="MBL0385279.1"/>
    </source>
</evidence>
<name>A0ABS1J5H5_9BACL</name>
<dbReference type="Proteomes" id="UP000602284">
    <property type="component" value="Unassembled WGS sequence"/>
</dbReference>
<dbReference type="RefSeq" id="WP_201630469.1">
    <property type="nucleotide sequence ID" value="NZ_JAEQNB010000001.1"/>
</dbReference>
<proteinExistence type="predicted"/>
<gene>
    <name evidence="1" type="ORF">JJB07_01355</name>
</gene>
<reference evidence="1 2" key="1">
    <citation type="submission" date="2021-01" db="EMBL/GenBank/DDBJ databases">
        <title>Tumebacillus sp. strain ITR2 16S ribosomal RNA gene Genome sequencing and assembly.</title>
        <authorList>
            <person name="Kang M."/>
        </authorList>
    </citation>
    <scope>NUCLEOTIDE SEQUENCE [LARGE SCALE GENOMIC DNA]</scope>
    <source>
        <strain evidence="1 2">ITR2</strain>
    </source>
</reference>
<organism evidence="1 2">
    <name type="scientific">Tumebacillus amylolyticus</name>
    <dbReference type="NCBI Taxonomy" id="2801339"/>
    <lineage>
        <taxon>Bacteria</taxon>
        <taxon>Bacillati</taxon>
        <taxon>Bacillota</taxon>
        <taxon>Bacilli</taxon>
        <taxon>Bacillales</taxon>
        <taxon>Alicyclobacillaceae</taxon>
        <taxon>Tumebacillus</taxon>
    </lineage>
</organism>
<protein>
    <submittedName>
        <fullName evidence="1">DUF1904 family protein</fullName>
    </submittedName>
</protein>
<dbReference type="Pfam" id="PF08921">
    <property type="entry name" value="DUF1904"/>
    <property type="match status" value="1"/>
</dbReference>
<keyword evidence="2" id="KW-1185">Reference proteome</keyword>
<comment type="caution">
    <text evidence="1">The sequence shown here is derived from an EMBL/GenBank/DDBJ whole genome shotgun (WGS) entry which is preliminary data.</text>
</comment>
<sequence length="115" mass="13130">MPYIRFTGFETAFLKKIAVEVVTRISEIVNIPTEIIKIEKTAIEPILNSPQSVEIQMFQRDQQTHDALALMLHTLLQEHGCSNVHIYYNLLSPALYYKNGVALNKIPKRANPVHT</sequence>
<dbReference type="Gene3D" id="3.30.429.10">
    <property type="entry name" value="Macrophage Migration Inhibitory Factor"/>
    <property type="match status" value="1"/>
</dbReference>
<accession>A0ABS1J5H5</accession>
<dbReference type="EMBL" id="JAEQNB010000001">
    <property type="protein sequence ID" value="MBL0385279.1"/>
    <property type="molecule type" value="Genomic_DNA"/>
</dbReference>
<evidence type="ECO:0000313" key="2">
    <source>
        <dbReference type="Proteomes" id="UP000602284"/>
    </source>
</evidence>
<dbReference type="InterPro" id="IPR015017">
    <property type="entry name" value="DUF1904"/>
</dbReference>